<keyword evidence="3" id="KW-1185">Reference proteome</keyword>
<reference evidence="2 3" key="1">
    <citation type="submission" date="2023-11" db="EMBL/GenBank/DDBJ databases">
        <authorList>
            <person name="Cook R."/>
            <person name="Crisci M."/>
            <person name="Pye H."/>
            <person name="Adriaenssens E."/>
            <person name="Santini J."/>
        </authorList>
    </citation>
    <scope>NUCLEOTIDE SEQUENCE [LARGE SCALE GENOMIC DNA]</scope>
    <source>
        <strain evidence="2">Lak_Megaphage_Sonny</strain>
    </source>
</reference>
<evidence type="ECO:0000313" key="3">
    <source>
        <dbReference type="Proteomes" id="UP001358193"/>
    </source>
</evidence>
<sequence length="238" mass="27762">MTNYIYDINYGHYRPLNEDDNTQNTQDNQNTQNTDQNQNNDVVKDNSLQHLETEDVLKIRQEKANKVKNSDDIILQKNKNILQLQQQIDAALKGSQPTNNLQKTLLQAQKELCDAKFEKSKIEHDMDNKILQAQMALVESLIVDTYPTRYKNINEDELLKCKIYLNTLIENDPLHIVNEMEDFKKIMGRANLLYGKDYKGYFAICVDYYDLNRLTTVLEKAGFLKESINGCCYSQMYL</sequence>
<evidence type="ECO:0000313" key="2">
    <source>
        <dbReference type="EMBL" id="WQJ53801.1"/>
    </source>
</evidence>
<dbReference type="Proteomes" id="UP001358193">
    <property type="component" value="Segment"/>
</dbReference>
<feature type="region of interest" description="Disordered" evidence="1">
    <location>
        <begin position="12"/>
        <end position="41"/>
    </location>
</feature>
<organism evidence="2 3">
    <name type="scientific">phage Lak_Megaphage_Sonny</name>
    <dbReference type="NCBI Taxonomy" id="3109229"/>
    <lineage>
        <taxon>Viruses</taxon>
        <taxon>Duplodnaviria</taxon>
        <taxon>Heunggongvirae</taxon>
        <taxon>Uroviricota</taxon>
        <taxon>Caudoviricetes</taxon>
        <taxon>Caudoviricetes code 15 clade</taxon>
    </lineage>
</organism>
<feature type="compositionally biased region" description="Low complexity" evidence="1">
    <location>
        <begin position="22"/>
        <end position="41"/>
    </location>
</feature>
<name>A0ABZ0Z533_9CAUD</name>
<evidence type="ECO:0000256" key="1">
    <source>
        <dbReference type="SAM" id="MobiDB-lite"/>
    </source>
</evidence>
<accession>A0ABZ0Z533</accession>
<dbReference type="EMBL" id="OR769223">
    <property type="protein sequence ID" value="WQJ53801.1"/>
    <property type="molecule type" value="Genomic_DNA"/>
</dbReference>
<proteinExistence type="predicted"/>
<protein>
    <submittedName>
        <fullName evidence="2">Uncharacterized protein</fullName>
    </submittedName>
</protein>